<dbReference type="NCBIfam" id="TIGR01352">
    <property type="entry name" value="tonB_Cterm"/>
    <property type="match status" value="1"/>
</dbReference>
<dbReference type="Pfam" id="PF03544">
    <property type="entry name" value="TonB_C"/>
    <property type="match status" value="1"/>
</dbReference>
<dbReference type="InterPro" id="IPR037682">
    <property type="entry name" value="TonB_C"/>
</dbReference>
<evidence type="ECO:0000256" key="4">
    <source>
        <dbReference type="ARBA" id="ARBA00022475"/>
    </source>
</evidence>
<keyword evidence="5" id="KW-0997">Cell inner membrane</keyword>
<reference evidence="13" key="1">
    <citation type="journal article" date="2019" name="Int. J. Syst. Evol. Microbiol.">
        <title>The Global Catalogue of Microorganisms (GCM) 10K type strain sequencing project: providing services to taxonomists for standard genome sequencing and annotation.</title>
        <authorList>
            <consortium name="The Broad Institute Genomics Platform"/>
            <consortium name="The Broad Institute Genome Sequencing Center for Infectious Disease"/>
            <person name="Wu L."/>
            <person name="Ma J."/>
        </authorList>
    </citation>
    <scope>NUCLEOTIDE SEQUENCE [LARGE SCALE GENOMIC DNA]</scope>
    <source>
        <strain evidence="13">KCTC 42662</strain>
    </source>
</reference>
<comment type="caution">
    <text evidence="12">The sequence shown here is derived from an EMBL/GenBank/DDBJ whole genome shotgun (WGS) entry which is preliminary data.</text>
</comment>
<evidence type="ECO:0000259" key="11">
    <source>
        <dbReference type="PROSITE" id="PS52015"/>
    </source>
</evidence>
<dbReference type="Proteomes" id="UP001597545">
    <property type="component" value="Unassembled WGS sequence"/>
</dbReference>
<evidence type="ECO:0000256" key="2">
    <source>
        <dbReference type="ARBA" id="ARBA00006555"/>
    </source>
</evidence>
<dbReference type="PANTHER" id="PTHR33446">
    <property type="entry name" value="PROTEIN TONB-RELATED"/>
    <property type="match status" value="1"/>
</dbReference>
<organism evidence="12 13">
    <name type="scientific">Sphingobacterium suaedae</name>
    <dbReference type="NCBI Taxonomy" id="1686402"/>
    <lineage>
        <taxon>Bacteria</taxon>
        <taxon>Pseudomonadati</taxon>
        <taxon>Bacteroidota</taxon>
        <taxon>Sphingobacteriia</taxon>
        <taxon>Sphingobacteriales</taxon>
        <taxon>Sphingobacteriaceae</taxon>
        <taxon>Sphingobacterium</taxon>
    </lineage>
</organism>
<feature type="domain" description="TonB C-terminal" evidence="11">
    <location>
        <begin position="202"/>
        <end position="292"/>
    </location>
</feature>
<evidence type="ECO:0000313" key="12">
    <source>
        <dbReference type="EMBL" id="MFD2546080.1"/>
    </source>
</evidence>
<dbReference type="SUPFAM" id="SSF74653">
    <property type="entry name" value="TolA/TonB C-terminal domain"/>
    <property type="match status" value="1"/>
</dbReference>
<evidence type="ECO:0000256" key="7">
    <source>
        <dbReference type="ARBA" id="ARBA00022927"/>
    </source>
</evidence>
<dbReference type="InterPro" id="IPR006260">
    <property type="entry name" value="TonB/TolA_C"/>
</dbReference>
<name>A0ABW5KDL5_9SPHI</name>
<comment type="subcellular location">
    <subcellularLocation>
        <location evidence="1">Cell inner membrane</location>
        <topology evidence="1">Single-pass membrane protein</topology>
        <orientation evidence="1">Periplasmic side</orientation>
    </subcellularLocation>
</comment>
<keyword evidence="13" id="KW-1185">Reference proteome</keyword>
<evidence type="ECO:0000256" key="3">
    <source>
        <dbReference type="ARBA" id="ARBA00022448"/>
    </source>
</evidence>
<keyword evidence="9 10" id="KW-0472">Membrane</keyword>
<evidence type="ECO:0000256" key="8">
    <source>
        <dbReference type="ARBA" id="ARBA00022989"/>
    </source>
</evidence>
<keyword evidence="7" id="KW-0653">Protein transport</keyword>
<protein>
    <submittedName>
        <fullName evidence="12">Energy transducer TonB</fullName>
    </submittedName>
</protein>
<evidence type="ECO:0000256" key="5">
    <source>
        <dbReference type="ARBA" id="ARBA00022519"/>
    </source>
</evidence>
<evidence type="ECO:0000256" key="6">
    <source>
        <dbReference type="ARBA" id="ARBA00022692"/>
    </source>
</evidence>
<accession>A0ABW5KDL5</accession>
<dbReference type="EMBL" id="JBHULR010000001">
    <property type="protein sequence ID" value="MFD2546080.1"/>
    <property type="molecule type" value="Genomic_DNA"/>
</dbReference>
<dbReference type="PROSITE" id="PS52015">
    <property type="entry name" value="TONB_CTD"/>
    <property type="match status" value="1"/>
</dbReference>
<evidence type="ECO:0000256" key="10">
    <source>
        <dbReference type="SAM" id="Phobius"/>
    </source>
</evidence>
<evidence type="ECO:0000256" key="1">
    <source>
        <dbReference type="ARBA" id="ARBA00004383"/>
    </source>
</evidence>
<proteinExistence type="inferred from homology"/>
<evidence type="ECO:0000256" key="9">
    <source>
        <dbReference type="ARBA" id="ARBA00023136"/>
    </source>
</evidence>
<comment type="similarity">
    <text evidence="2">Belongs to the TonB family.</text>
</comment>
<feature type="transmembrane region" description="Helical" evidence="10">
    <location>
        <begin position="41"/>
        <end position="59"/>
    </location>
</feature>
<dbReference type="Gene3D" id="3.30.1150.10">
    <property type="match status" value="1"/>
</dbReference>
<gene>
    <name evidence="12" type="ORF">ACFSR5_00325</name>
</gene>
<evidence type="ECO:0000313" key="13">
    <source>
        <dbReference type="Proteomes" id="UP001597545"/>
    </source>
</evidence>
<keyword evidence="8 10" id="KW-1133">Transmembrane helix</keyword>
<dbReference type="PANTHER" id="PTHR33446:SF2">
    <property type="entry name" value="PROTEIN TONB"/>
    <property type="match status" value="1"/>
</dbReference>
<keyword evidence="6 10" id="KW-0812">Transmembrane</keyword>
<dbReference type="InterPro" id="IPR051045">
    <property type="entry name" value="TonB-dependent_transducer"/>
</dbReference>
<keyword evidence="4" id="KW-1003">Cell membrane</keyword>
<sequence>MWDNKLDIYEREWLEVVFSSRNQSYGAYDLRRRSASATNKALITVICIVLLLVGWKAAYDHMSKNVTRNTERAMDPVTIDELVEQAPPVEEEEPLPAVDKPVQKIAQDPPATELIRFTEPVVTDKNKVTEDVVSQKELKDKMTARISLKPARGGSFIAKGEFGPQKEHGAMTGKLNGDTNGEGAGMSIVDFRAVEVLPTPVDGMPAFVKWVGQMYQYPNSALEQGIKGSVLVSFVVERDGSLTDMKIVRDLGFGTGEEALRVLKKAKKWKPGIQNGREVRVSFTLPIKLSTI</sequence>
<dbReference type="RefSeq" id="WP_380899522.1">
    <property type="nucleotide sequence ID" value="NZ_JBHUEG010000002.1"/>
</dbReference>
<keyword evidence="3" id="KW-0813">Transport</keyword>